<sequence length="228" mass="25963">MWRISAMLLLVIGSVELIKACDIDKCFEGVDFDVENLPSEEELKIACPKMLKAFECADETIHVCTGYRLDEVVQTSSNATVTKLAFLMVLTQDMFQNLCSEDTVTHRAYVESRQCYNQYFSTPKTKCHDEGEAAVRAYKATKGDASKSKESCAYLVYVLVCLSHEIQEECGETAKFLFETLMTKTLMWRNIDCGLEEVQEIKTTFLRSLELEGERKVFFENAFGNLLK</sequence>
<proteinExistence type="predicted"/>
<dbReference type="OMA" id="ESESWCM"/>
<dbReference type="EMBL" id="KK114940">
    <property type="protein sequence ID" value="KFM63740.1"/>
    <property type="molecule type" value="Genomic_DNA"/>
</dbReference>
<evidence type="ECO:0000313" key="3">
    <source>
        <dbReference type="Proteomes" id="UP000054359"/>
    </source>
</evidence>
<dbReference type="AlphaFoldDB" id="A0A087TF51"/>
<dbReference type="OrthoDB" id="6419108at2759"/>
<feature type="chain" id="PRO_5001829596" description="DUF19 domain-containing protein" evidence="1">
    <location>
        <begin position="21"/>
        <end position="228"/>
    </location>
</feature>
<keyword evidence="1" id="KW-0732">Signal</keyword>
<protein>
    <recommendedName>
        <fullName evidence="4">DUF19 domain-containing protein</fullName>
    </recommendedName>
</protein>
<accession>A0A087TF51</accession>
<evidence type="ECO:0000256" key="1">
    <source>
        <dbReference type="SAM" id="SignalP"/>
    </source>
</evidence>
<feature type="signal peptide" evidence="1">
    <location>
        <begin position="1"/>
        <end position="20"/>
    </location>
</feature>
<evidence type="ECO:0008006" key="4">
    <source>
        <dbReference type="Google" id="ProtNLM"/>
    </source>
</evidence>
<name>A0A087TF51_STEMI</name>
<dbReference type="Proteomes" id="UP000054359">
    <property type="component" value="Unassembled WGS sequence"/>
</dbReference>
<reference evidence="2 3" key="1">
    <citation type="submission" date="2013-11" db="EMBL/GenBank/DDBJ databases">
        <title>Genome sequencing of Stegodyphus mimosarum.</title>
        <authorList>
            <person name="Bechsgaard J."/>
        </authorList>
    </citation>
    <scope>NUCLEOTIDE SEQUENCE [LARGE SCALE GENOMIC DNA]</scope>
</reference>
<organism evidence="2 3">
    <name type="scientific">Stegodyphus mimosarum</name>
    <name type="common">African social velvet spider</name>
    <dbReference type="NCBI Taxonomy" id="407821"/>
    <lineage>
        <taxon>Eukaryota</taxon>
        <taxon>Metazoa</taxon>
        <taxon>Ecdysozoa</taxon>
        <taxon>Arthropoda</taxon>
        <taxon>Chelicerata</taxon>
        <taxon>Arachnida</taxon>
        <taxon>Araneae</taxon>
        <taxon>Araneomorphae</taxon>
        <taxon>Entelegynae</taxon>
        <taxon>Eresoidea</taxon>
        <taxon>Eresidae</taxon>
        <taxon>Stegodyphus</taxon>
    </lineage>
</organism>
<feature type="non-terminal residue" evidence="2">
    <location>
        <position position="228"/>
    </location>
</feature>
<evidence type="ECO:0000313" key="2">
    <source>
        <dbReference type="EMBL" id="KFM63740.1"/>
    </source>
</evidence>
<keyword evidence="3" id="KW-1185">Reference proteome</keyword>
<gene>
    <name evidence="2" type="ORF">X975_21936</name>
</gene>